<name>A0AC59Z2J7_RANTA</name>
<proteinExistence type="predicted"/>
<reference evidence="1" key="2">
    <citation type="submission" date="2025-03" db="EMBL/GenBank/DDBJ databases">
        <authorList>
            <consortium name="ELIXIR-Norway"/>
            <consortium name="Elixir Norway"/>
        </authorList>
    </citation>
    <scope>NUCLEOTIDE SEQUENCE</scope>
</reference>
<dbReference type="Proteomes" id="UP001162501">
    <property type="component" value="Chromosome 22"/>
</dbReference>
<sequence>MRARQRRHKTHESSETSHIDKFQKEQWAVAVSHSFPSKEQEPFNFMAAVTIHSDFRAQENKICHCFHFSPSICHEVMGPAAMILVFFNTRTETDGRALRSPQASHAQDTLPRGEGGAAAFLAPPLPAQLAHVP</sequence>
<evidence type="ECO:0000313" key="1">
    <source>
        <dbReference type="EMBL" id="CAN0173958.1"/>
    </source>
</evidence>
<gene>
    <name evidence="1" type="ORF">MRATA1EN22A_LOCUS13159</name>
</gene>
<accession>A0AC59Z2J7</accession>
<dbReference type="EMBL" id="OX596106">
    <property type="protein sequence ID" value="CAN0173958.1"/>
    <property type="molecule type" value="Genomic_DNA"/>
</dbReference>
<evidence type="ECO:0000313" key="2">
    <source>
        <dbReference type="Proteomes" id="UP001162501"/>
    </source>
</evidence>
<reference evidence="1" key="1">
    <citation type="submission" date="2023-05" db="EMBL/GenBank/DDBJ databases">
        <authorList>
            <consortium name="ELIXIR-Norway"/>
        </authorList>
    </citation>
    <scope>NUCLEOTIDE SEQUENCE</scope>
</reference>
<protein>
    <submittedName>
        <fullName evidence="1">Uncharacterized protein</fullName>
    </submittedName>
</protein>
<organism evidence="1 2">
    <name type="scientific">Rangifer tarandus platyrhynchus</name>
    <name type="common">Svalbard reindeer</name>
    <dbReference type="NCBI Taxonomy" id="3082113"/>
    <lineage>
        <taxon>Eukaryota</taxon>
        <taxon>Metazoa</taxon>
        <taxon>Chordata</taxon>
        <taxon>Craniata</taxon>
        <taxon>Vertebrata</taxon>
        <taxon>Euteleostomi</taxon>
        <taxon>Mammalia</taxon>
        <taxon>Eutheria</taxon>
        <taxon>Laurasiatheria</taxon>
        <taxon>Artiodactyla</taxon>
        <taxon>Ruminantia</taxon>
        <taxon>Pecora</taxon>
        <taxon>Cervidae</taxon>
        <taxon>Odocoileinae</taxon>
        <taxon>Rangifer</taxon>
    </lineage>
</organism>